<sequence>MVFRYSLDPFNFSSAMIRKSAVDVCVKVLGNRVIVSSPYPGQVKEVSLVQGISRFLYVYKSFTAFAVHRVYYIGEFSGNLVSHIVGFACGIAELFGIHHVRTDCPSL</sequence>
<organism evidence="1 2">
    <name type="scientific">Dreissena polymorpha</name>
    <name type="common">Zebra mussel</name>
    <name type="synonym">Mytilus polymorpha</name>
    <dbReference type="NCBI Taxonomy" id="45954"/>
    <lineage>
        <taxon>Eukaryota</taxon>
        <taxon>Metazoa</taxon>
        <taxon>Spiralia</taxon>
        <taxon>Lophotrochozoa</taxon>
        <taxon>Mollusca</taxon>
        <taxon>Bivalvia</taxon>
        <taxon>Autobranchia</taxon>
        <taxon>Heteroconchia</taxon>
        <taxon>Euheterodonta</taxon>
        <taxon>Imparidentia</taxon>
        <taxon>Neoheterodontei</taxon>
        <taxon>Myida</taxon>
        <taxon>Dreissenoidea</taxon>
        <taxon>Dreissenidae</taxon>
        <taxon>Dreissena</taxon>
    </lineage>
</organism>
<accession>A0A9D3Z710</accession>
<comment type="caution">
    <text evidence="1">The sequence shown here is derived from an EMBL/GenBank/DDBJ whole genome shotgun (WGS) entry which is preliminary data.</text>
</comment>
<protein>
    <submittedName>
        <fullName evidence="1">Uncharacterized protein</fullName>
    </submittedName>
</protein>
<keyword evidence="2" id="KW-1185">Reference proteome</keyword>
<dbReference type="Proteomes" id="UP000828390">
    <property type="component" value="Unassembled WGS sequence"/>
</dbReference>
<evidence type="ECO:0000313" key="1">
    <source>
        <dbReference type="EMBL" id="KAH3711522.1"/>
    </source>
</evidence>
<gene>
    <name evidence="1" type="ORF">DPMN_071191</name>
</gene>
<dbReference type="AlphaFoldDB" id="A0A9D3Z710"/>
<reference evidence="1" key="1">
    <citation type="journal article" date="2019" name="bioRxiv">
        <title>The Genome of the Zebra Mussel, Dreissena polymorpha: A Resource for Invasive Species Research.</title>
        <authorList>
            <person name="McCartney M.A."/>
            <person name="Auch B."/>
            <person name="Kono T."/>
            <person name="Mallez S."/>
            <person name="Zhang Y."/>
            <person name="Obille A."/>
            <person name="Becker A."/>
            <person name="Abrahante J.E."/>
            <person name="Garbe J."/>
            <person name="Badalamenti J.P."/>
            <person name="Herman A."/>
            <person name="Mangelson H."/>
            <person name="Liachko I."/>
            <person name="Sullivan S."/>
            <person name="Sone E.D."/>
            <person name="Koren S."/>
            <person name="Silverstein K.A.T."/>
            <person name="Beckman K.B."/>
            <person name="Gohl D.M."/>
        </authorList>
    </citation>
    <scope>NUCLEOTIDE SEQUENCE</scope>
    <source>
        <strain evidence="1">Duluth1</strain>
        <tissue evidence="1">Whole animal</tissue>
    </source>
</reference>
<reference evidence="1" key="2">
    <citation type="submission" date="2020-11" db="EMBL/GenBank/DDBJ databases">
        <authorList>
            <person name="McCartney M.A."/>
            <person name="Auch B."/>
            <person name="Kono T."/>
            <person name="Mallez S."/>
            <person name="Becker A."/>
            <person name="Gohl D.M."/>
            <person name="Silverstein K.A.T."/>
            <person name="Koren S."/>
            <person name="Bechman K.B."/>
            <person name="Herman A."/>
            <person name="Abrahante J.E."/>
            <person name="Garbe J."/>
        </authorList>
    </citation>
    <scope>NUCLEOTIDE SEQUENCE</scope>
    <source>
        <strain evidence="1">Duluth1</strain>
        <tissue evidence="1">Whole animal</tissue>
    </source>
</reference>
<dbReference type="EMBL" id="JAIWYP010000014">
    <property type="protein sequence ID" value="KAH3711522.1"/>
    <property type="molecule type" value="Genomic_DNA"/>
</dbReference>
<name>A0A9D3Z710_DREPO</name>
<evidence type="ECO:0000313" key="2">
    <source>
        <dbReference type="Proteomes" id="UP000828390"/>
    </source>
</evidence>
<proteinExistence type="predicted"/>